<reference evidence="1" key="1">
    <citation type="submission" date="2022-11" db="EMBL/GenBank/DDBJ databases">
        <title>Lacrimispora xylanolytica sy1, complete genome.</title>
        <authorList>
            <person name="Choi S."/>
        </authorList>
    </citation>
    <scope>NUCLEOTIDE SEQUENCE</scope>
    <source>
        <strain evidence="1">Sy1</strain>
    </source>
</reference>
<dbReference type="InterPro" id="IPR037012">
    <property type="entry name" value="NanQ/TabA/YiaL_sf"/>
</dbReference>
<dbReference type="InterPro" id="IPR004375">
    <property type="entry name" value="NanQ/TabA/YiaL"/>
</dbReference>
<dbReference type="NCBIfam" id="TIGR00022">
    <property type="entry name" value="YhcH/YjgK/YiaL family protein"/>
    <property type="match status" value="1"/>
</dbReference>
<accession>A0ABY7AC40</accession>
<organism evidence="1 2">
    <name type="scientific">Lacrimispora xylanolytica</name>
    <dbReference type="NCBI Taxonomy" id="29375"/>
    <lineage>
        <taxon>Bacteria</taxon>
        <taxon>Bacillati</taxon>
        <taxon>Bacillota</taxon>
        <taxon>Clostridia</taxon>
        <taxon>Lachnospirales</taxon>
        <taxon>Lachnospiraceae</taxon>
        <taxon>Lacrimispora</taxon>
    </lineage>
</organism>
<sequence>MIFGNIQNSMLETELALLPKPLRDAICFLRDHDMAAHEPGVFEIDLSGVSAVLQVLDLTTAPREHLRPEVHRKNIDVQFLAFGGPEEAGFYSDNGTGIVDEDLLDTPRDILFYKNDGDAPEGRIRLMTGSFAIYFPWDVHIPAIQVGDQSAPLRKIVIKVPLDSCLDEVGLAGSGLVKNGFSDALSQEKPL</sequence>
<evidence type="ECO:0000313" key="1">
    <source>
        <dbReference type="EMBL" id="WAJ24249.1"/>
    </source>
</evidence>
<dbReference type="Proteomes" id="UP001163115">
    <property type="component" value="Chromosome"/>
</dbReference>
<protein>
    <submittedName>
        <fullName evidence="1">YhcH/YjgK/YiaL family protein</fullName>
    </submittedName>
</protein>
<keyword evidence="2" id="KW-1185">Reference proteome</keyword>
<dbReference type="SUPFAM" id="SSF51197">
    <property type="entry name" value="Clavaminate synthase-like"/>
    <property type="match status" value="1"/>
</dbReference>
<dbReference type="PANTHER" id="PTHR34986">
    <property type="entry name" value="EVOLVED BETA-GALACTOSIDASE SUBUNIT BETA"/>
    <property type="match status" value="1"/>
</dbReference>
<gene>
    <name evidence="1" type="ORF">OW255_01635</name>
</gene>
<dbReference type="Pfam" id="PF04074">
    <property type="entry name" value="DUF386"/>
    <property type="match status" value="1"/>
</dbReference>
<dbReference type="Gene3D" id="2.60.120.370">
    <property type="entry name" value="YhcH/YjgK/YiaL"/>
    <property type="match status" value="1"/>
</dbReference>
<name>A0ABY7AC40_9FIRM</name>
<dbReference type="EMBL" id="CP113524">
    <property type="protein sequence ID" value="WAJ24249.1"/>
    <property type="molecule type" value="Genomic_DNA"/>
</dbReference>
<proteinExistence type="predicted"/>
<evidence type="ECO:0000313" key="2">
    <source>
        <dbReference type="Proteomes" id="UP001163115"/>
    </source>
</evidence>
<dbReference type="RefSeq" id="WP_268115418.1">
    <property type="nucleotide sequence ID" value="NZ_CP113524.1"/>
</dbReference>
<dbReference type="PANTHER" id="PTHR34986:SF1">
    <property type="entry name" value="PROTEIN YIAL"/>
    <property type="match status" value="1"/>
</dbReference>